<comment type="domain">
    <text evidence="10">The VLRF1 domain mediates binding to the 60S ribosomal subunit.</text>
</comment>
<dbReference type="GO" id="GO:0004521">
    <property type="term" value="F:RNA endonuclease activity"/>
    <property type="evidence" value="ECO:0007669"/>
    <property type="project" value="EnsemblFungi"/>
</dbReference>
<dbReference type="Proteomes" id="UP000054304">
    <property type="component" value="Unassembled WGS sequence"/>
</dbReference>
<comment type="subcellular location">
    <subcellularLocation>
        <location evidence="1">Cytoplasm</location>
    </subcellularLocation>
</comment>
<keyword evidence="4 10" id="KW-0540">Nuclease</keyword>
<reference evidence="13 14" key="1">
    <citation type="submission" date="2014-12" db="EMBL/GenBank/DDBJ databases">
        <authorList>
            <person name="Neuveglise Cecile"/>
        </authorList>
    </citation>
    <scope>NUCLEOTIDE SEQUENCE [LARGE SCALE GENOMIC DNA]</scope>
    <source>
        <strain evidence="13 14">CBS 12615</strain>
    </source>
</reference>
<dbReference type="Pfam" id="PF18826">
    <property type="entry name" value="bVLRF1"/>
    <property type="match status" value="1"/>
</dbReference>
<dbReference type="OrthoDB" id="429841at2759"/>
<keyword evidence="14" id="KW-1185">Reference proteome</keyword>
<dbReference type="EMBL" id="LN736365">
    <property type="protein sequence ID" value="CEP62824.1"/>
    <property type="molecule type" value="Genomic_DNA"/>
</dbReference>
<accession>A0A0C7N8E0</accession>
<proteinExistence type="inferred from homology"/>
<dbReference type="InterPro" id="IPR047139">
    <property type="entry name" value="ANKZ1/VMS1"/>
</dbReference>
<comment type="similarity">
    <text evidence="2 10">Belongs to the ANKZF1/VMS1 family.</text>
</comment>
<keyword evidence="5" id="KW-0677">Repeat</keyword>
<dbReference type="Gene3D" id="1.25.40.20">
    <property type="entry name" value="Ankyrin repeat-containing domain"/>
    <property type="match status" value="1"/>
</dbReference>
<dbReference type="GO" id="GO:0036266">
    <property type="term" value="C:Cdc48p-Npl4p-Vms1p AAA ATPase complex"/>
    <property type="evidence" value="ECO:0007669"/>
    <property type="project" value="EnsemblFungi"/>
</dbReference>
<evidence type="ECO:0000256" key="2">
    <source>
        <dbReference type="ARBA" id="ARBA00009262"/>
    </source>
</evidence>
<feature type="active site" evidence="10">
    <location>
        <position position="282"/>
    </location>
</feature>
<protein>
    <submittedName>
        <fullName evidence="13">LALA0S06e04676g1_1</fullName>
    </submittedName>
</protein>
<feature type="region of interest" description="Disordered" evidence="11">
    <location>
        <begin position="274"/>
        <end position="295"/>
    </location>
</feature>
<evidence type="ECO:0000256" key="10">
    <source>
        <dbReference type="PROSITE-ProRule" id="PRU01389"/>
    </source>
</evidence>
<dbReference type="PANTHER" id="PTHR16036">
    <property type="entry name" value="ANKYRIN REPEAT AND ZINC FINGER DOMAIN-CONTAINING PROTEIN 1"/>
    <property type="match status" value="1"/>
</dbReference>
<feature type="domain" description="VLRF1" evidence="12">
    <location>
        <begin position="219"/>
        <end position="380"/>
    </location>
</feature>
<keyword evidence="9" id="KW-0175">Coiled coil</keyword>
<evidence type="ECO:0000256" key="1">
    <source>
        <dbReference type="ARBA" id="ARBA00004496"/>
    </source>
</evidence>
<evidence type="ECO:0000256" key="4">
    <source>
        <dbReference type="ARBA" id="ARBA00022722"/>
    </source>
</evidence>
<dbReference type="InterPro" id="IPR041175">
    <property type="entry name" value="VLRF1/Vms1"/>
</dbReference>
<dbReference type="RefSeq" id="XP_022629046.1">
    <property type="nucleotide sequence ID" value="XM_022771887.1"/>
</dbReference>
<evidence type="ECO:0000313" key="13">
    <source>
        <dbReference type="EMBL" id="CEP62824.1"/>
    </source>
</evidence>
<evidence type="ECO:0000256" key="7">
    <source>
        <dbReference type="ARBA" id="ARBA00022801"/>
    </source>
</evidence>
<dbReference type="GO" id="GO:0072344">
    <property type="term" value="P:rescue of stalled ribosome"/>
    <property type="evidence" value="ECO:0007669"/>
    <property type="project" value="EnsemblFungi"/>
</dbReference>
<keyword evidence="3 10" id="KW-0963">Cytoplasm</keyword>
<dbReference type="GO" id="GO:0004045">
    <property type="term" value="F:peptidyl-tRNA hydrolase activity"/>
    <property type="evidence" value="ECO:0007669"/>
    <property type="project" value="EnsemblFungi"/>
</dbReference>
<evidence type="ECO:0000256" key="9">
    <source>
        <dbReference type="ARBA" id="ARBA00023054"/>
    </source>
</evidence>
<dbReference type="GO" id="GO:0036503">
    <property type="term" value="P:ERAD pathway"/>
    <property type="evidence" value="ECO:0007669"/>
    <property type="project" value="EnsemblFungi"/>
</dbReference>
<dbReference type="AlphaFoldDB" id="A0A0C7N8E0"/>
<dbReference type="GeneID" id="34686304"/>
<dbReference type="STRING" id="1245769.A0A0C7N8E0"/>
<dbReference type="GO" id="GO:0005829">
    <property type="term" value="C:cytosol"/>
    <property type="evidence" value="ECO:0007669"/>
    <property type="project" value="EnsemblFungi"/>
</dbReference>
<dbReference type="GO" id="GO:0005789">
    <property type="term" value="C:endoplasmic reticulum membrane"/>
    <property type="evidence" value="ECO:0007669"/>
    <property type="project" value="EnsemblFungi"/>
</dbReference>
<organism evidence="13 14">
    <name type="scientific">Lachancea lanzarotensis</name>
    <dbReference type="NCBI Taxonomy" id="1245769"/>
    <lineage>
        <taxon>Eukaryota</taxon>
        <taxon>Fungi</taxon>
        <taxon>Dikarya</taxon>
        <taxon>Ascomycota</taxon>
        <taxon>Saccharomycotina</taxon>
        <taxon>Saccharomycetes</taxon>
        <taxon>Saccharomycetales</taxon>
        <taxon>Saccharomycetaceae</taxon>
        <taxon>Lachancea</taxon>
    </lineage>
</organism>
<dbReference type="PANTHER" id="PTHR16036:SF2">
    <property type="entry name" value="TRNA ENDONUCLEASE ANKZF1"/>
    <property type="match status" value="1"/>
</dbReference>
<dbReference type="HOGENOM" id="CLU_014293_1_1_1"/>
<evidence type="ECO:0000256" key="5">
    <source>
        <dbReference type="ARBA" id="ARBA00022737"/>
    </source>
</evidence>
<name>A0A0C7N8E0_9SACH</name>
<evidence type="ECO:0000256" key="11">
    <source>
        <dbReference type="SAM" id="MobiDB-lite"/>
    </source>
</evidence>
<dbReference type="GO" id="GO:0072671">
    <property type="term" value="P:mitochondria-associated ubiquitin-dependent protein catabolic process"/>
    <property type="evidence" value="ECO:0007669"/>
    <property type="project" value="EnsemblFungi"/>
</dbReference>
<dbReference type="GO" id="GO:0071630">
    <property type="term" value="P:nuclear protein quality control by the ubiquitin-proteasome system"/>
    <property type="evidence" value="ECO:0007669"/>
    <property type="project" value="EnsemblFungi"/>
</dbReference>
<dbReference type="InterPro" id="IPR036770">
    <property type="entry name" value="Ankyrin_rpt-contain_sf"/>
</dbReference>
<keyword evidence="6 10" id="KW-0255">Endonuclease</keyword>
<evidence type="ECO:0000256" key="8">
    <source>
        <dbReference type="ARBA" id="ARBA00023043"/>
    </source>
</evidence>
<dbReference type="SUPFAM" id="SSF48403">
    <property type="entry name" value="Ankyrin repeat"/>
    <property type="match status" value="1"/>
</dbReference>
<evidence type="ECO:0000256" key="6">
    <source>
        <dbReference type="ARBA" id="ARBA00022759"/>
    </source>
</evidence>
<keyword evidence="7 10" id="KW-0378">Hydrolase</keyword>
<feature type="compositionally biased region" description="Polar residues" evidence="11">
    <location>
        <begin position="279"/>
        <end position="295"/>
    </location>
</feature>
<evidence type="ECO:0000313" key="14">
    <source>
        <dbReference type="Proteomes" id="UP000054304"/>
    </source>
</evidence>
<keyword evidence="8" id="KW-0040">ANK repeat</keyword>
<evidence type="ECO:0000256" key="3">
    <source>
        <dbReference type="ARBA" id="ARBA00022490"/>
    </source>
</evidence>
<gene>
    <name evidence="13" type="ORF">LALA0_S06e04676g</name>
</gene>
<sequence length="623" mass="71211">MTDLKPRVIKNNDLYVFQLPEDILNSLQLMVFDSSVAEVEPDKPSNFVETKRESPKEEQGVLGRCGTCEIESKPDGKEHYKTDFHRFNLKRKLNDFEPISLSEFEKLVENDDVESLSGSDSNSDSEDDIYDEDKDKLSSILEDQLANMTVSNEGENSNEDQRASHLNTRSPQIFFKSQLLQKDEVLAAYKALFSRSSIEVALETIQKWNHSISEKPNEEVPYSALFMVGGGHFAGAIVSHKRLNIKGSMTKNNETLQERSVQFLEHKTFHRYTTRRKQGGSQSAMDNSKGKANSAGSSLRRYNEIALRMDIQQLLNQWQPYLKKCQNIFIRAKSTSDRKIFIDSNTCLDKNDQRIRSFPFTTKRPTGHELKKAWCQLTYLHVNNKPKAEVKKEVVTEKSNEAKAPPQMSAPEVSDPNEIHTRELISLLKKSRAPALISYLRKNNLDVNFALKPADEYLQTPTMLHYASQQGLRNMVLILLSNLKCDPTMKNGAGKTSWDLTKKTDVKQAFQMARYNLGEQFTNWASSGVGEPLSREDVESINDQEKKRLDSEQAHLIEQELSAAKEKQRLDKEARRGPGKILMPQISSLQRNTNSLNDDQRMRLMREQRARAAEARMKLNANR</sequence>
<feature type="region of interest" description="Disordered" evidence="11">
    <location>
        <begin position="112"/>
        <end position="131"/>
    </location>
</feature>
<evidence type="ECO:0000259" key="12">
    <source>
        <dbReference type="PROSITE" id="PS52044"/>
    </source>
</evidence>
<dbReference type="PROSITE" id="PS52044">
    <property type="entry name" value="VLRF1"/>
    <property type="match status" value="1"/>
</dbReference>